<dbReference type="Proteomes" id="UP001198862">
    <property type="component" value="Unassembled WGS sequence"/>
</dbReference>
<proteinExistence type="predicted"/>
<keyword evidence="1" id="KW-0732">Signal</keyword>
<dbReference type="EMBL" id="JAJISD010000005">
    <property type="protein sequence ID" value="MCC8429895.1"/>
    <property type="molecule type" value="Genomic_DNA"/>
</dbReference>
<name>A0ABS8KUY2_9HYPH</name>
<comment type="caution">
    <text evidence="2">The sequence shown here is derived from an EMBL/GenBank/DDBJ whole genome shotgun (WGS) entry which is preliminary data.</text>
</comment>
<evidence type="ECO:0000313" key="3">
    <source>
        <dbReference type="Proteomes" id="UP001198862"/>
    </source>
</evidence>
<feature type="chain" id="PRO_5046072992" evidence="1">
    <location>
        <begin position="28"/>
        <end position="605"/>
    </location>
</feature>
<organism evidence="2 3">
    <name type="scientific">Reyranella aquatilis</name>
    <dbReference type="NCBI Taxonomy" id="2035356"/>
    <lineage>
        <taxon>Bacteria</taxon>
        <taxon>Pseudomonadati</taxon>
        <taxon>Pseudomonadota</taxon>
        <taxon>Alphaproteobacteria</taxon>
        <taxon>Hyphomicrobiales</taxon>
        <taxon>Reyranellaceae</taxon>
        <taxon>Reyranella</taxon>
    </lineage>
</organism>
<protein>
    <submittedName>
        <fullName evidence="2">Uncharacterized protein</fullName>
    </submittedName>
</protein>
<gene>
    <name evidence="2" type="ORF">LJ725_13020</name>
</gene>
<sequence length="605" mass="61534">MKFFCRHVCGFIVVALALLGAPRAALAACTSPAGIGGTITWNGTDSVIWCDGTNWYTLKNADASGSAGYIQFSNGSGGFSNSGTTAGEQLFWDNTNKRLGIGTAIVRYPLHVGAGTGALTAYTGNSIDTFTPQIVAQPTSGVAGVGAFVNNGTNNRRAALFMNDTDLLWGLSQANSSGGAVPFVIRQYNTGEVLRIDSSGKVGIGTASPVGRLHVSTGNSGQTTPGANADDIVVESAGNTGLTILSGTTSTGQINFGDSGNAAQGRITYDHSNDSLSVHTNASQALTILSSGNVGIGTTTPSGTLYVKGNTLLSDDTANVTASYPLRVYSASNASGLVNLYYQNADVNGANLSLQKYKSGGNEIAAGDILGSIDFFGTTGAGNSLRAAQIRATAETGWGGTGDAPGRLTFWTTPDGTSTAVERMRIDNAGNVGIGITTPGSALHVSGTDNTAYATSSSAADGPAFLSSPTAPMMMIGNIGNTDGQGAYLSFLTRNSAANGQRAYIGAVSNSAGRAPTIVFGQQTALAAYAERMRISSTGNVGISTTTPAAKLDVNGFMRLAKNGSAPATCDATIDGAIALTSARRMCVCDATSWVEVNSATACTW</sequence>
<accession>A0ABS8KUY2</accession>
<dbReference type="RefSeq" id="WP_230551094.1">
    <property type="nucleotide sequence ID" value="NZ_JAJISD010000005.1"/>
</dbReference>
<evidence type="ECO:0000256" key="1">
    <source>
        <dbReference type="SAM" id="SignalP"/>
    </source>
</evidence>
<feature type="signal peptide" evidence="1">
    <location>
        <begin position="1"/>
        <end position="27"/>
    </location>
</feature>
<evidence type="ECO:0000313" key="2">
    <source>
        <dbReference type="EMBL" id="MCC8429895.1"/>
    </source>
</evidence>
<reference evidence="2 3" key="1">
    <citation type="submission" date="2021-11" db="EMBL/GenBank/DDBJ databases">
        <authorList>
            <person name="Lee D.-H."/>
            <person name="Kim S.-B."/>
        </authorList>
    </citation>
    <scope>NUCLEOTIDE SEQUENCE [LARGE SCALE GENOMIC DNA]</scope>
    <source>
        <strain evidence="2 3">KCTC 52223</strain>
    </source>
</reference>
<keyword evidence="3" id="KW-1185">Reference proteome</keyword>